<evidence type="ECO:0000313" key="2">
    <source>
        <dbReference type="EMBL" id="MBD0852207.1"/>
    </source>
</evidence>
<evidence type="ECO:0000259" key="1">
    <source>
        <dbReference type="Pfam" id="PF00582"/>
    </source>
</evidence>
<dbReference type="SUPFAM" id="SSF52402">
    <property type="entry name" value="Adenine nucleotide alpha hydrolases-like"/>
    <property type="match status" value="1"/>
</dbReference>
<dbReference type="RefSeq" id="WP_188315334.1">
    <property type="nucleotide sequence ID" value="NZ_JABTCG010000006.1"/>
</dbReference>
<sequence length="281" mass="32126">MRKKLLLPTDFSKNSWNAIQYGIKLYENHKCDFYILNTYSKDVYGLDSVPLLDPDEAFNKLSEKRSMQSLGDIMVRLTFENDNPKHRFHIVSRSTLFLDTVKDLVADMQIDMIIMGAKGMTNEREGRYGKNTLAVIENVRKCPVLVVPKNVTFDRPEEIVLATNFNTDFKTSEIKYLAEIAIMTGASIQVLSLTDNGSLNLQQKNNKIRLRKYFKDVDLSFNVLHNLKMADALSSFVEIRHSNMISYIDKKPSFLERLGFGKPTLGKLGYFKDVPVLALHG</sequence>
<protein>
    <submittedName>
        <fullName evidence="2">Universal stress protein</fullName>
    </submittedName>
</protein>
<comment type="caution">
    <text evidence="2">The sequence shown here is derived from an EMBL/GenBank/DDBJ whole genome shotgun (WGS) entry which is preliminary data.</text>
</comment>
<dbReference type="InterPro" id="IPR006016">
    <property type="entry name" value="UspA"/>
</dbReference>
<evidence type="ECO:0000313" key="3">
    <source>
        <dbReference type="Proteomes" id="UP000598350"/>
    </source>
</evidence>
<dbReference type="Proteomes" id="UP000598350">
    <property type="component" value="Unassembled WGS sequence"/>
</dbReference>
<dbReference type="Pfam" id="PF00582">
    <property type="entry name" value="Usp"/>
    <property type="match status" value="1"/>
</dbReference>
<name>A0ABR7VI31_9FLAO</name>
<dbReference type="Gene3D" id="3.40.50.12370">
    <property type="match status" value="1"/>
</dbReference>
<accession>A0ABR7VI31</accession>
<keyword evidence="3" id="KW-1185">Reference proteome</keyword>
<dbReference type="EMBL" id="JABTCG010000006">
    <property type="protein sequence ID" value="MBD0852207.1"/>
    <property type="molecule type" value="Genomic_DNA"/>
</dbReference>
<gene>
    <name evidence="2" type="ORF">HPE63_16110</name>
</gene>
<proteinExistence type="predicted"/>
<dbReference type="CDD" id="cd00293">
    <property type="entry name" value="USP-like"/>
    <property type="match status" value="1"/>
</dbReference>
<feature type="domain" description="UspA" evidence="1">
    <location>
        <begin position="1"/>
        <end position="148"/>
    </location>
</feature>
<reference evidence="2 3" key="1">
    <citation type="submission" date="2020-05" db="EMBL/GenBank/DDBJ databases">
        <title>The draft genome sequence of Maribacter arenosus CAU 1321.</title>
        <authorList>
            <person name="Mu L."/>
        </authorList>
    </citation>
    <scope>NUCLEOTIDE SEQUENCE [LARGE SCALE GENOMIC DNA]</scope>
    <source>
        <strain evidence="2 3">CAU 1321</strain>
    </source>
</reference>
<organism evidence="2 3">
    <name type="scientific">Maribacter arenosus</name>
    <dbReference type="NCBI Taxonomy" id="1854708"/>
    <lineage>
        <taxon>Bacteria</taxon>
        <taxon>Pseudomonadati</taxon>
        <taxon>Bacteroidota</taxon>
        <taxon>Flavobacteriia</taxon>
        <taxon>Flavobacteriales</taxon>
        <taxon>Flavobacteriaceae</taxon>
        <taxon>Maribacter</taxon>
    </lineage>
</organism>